<proteinExistence type="predicted"/>
<organism evidence="1 2">
    <name type="scientific">Sporofaciens musculi</name>
    <dbReference type="NCBI Taxonomy" id="2681861"/>
    <lineage>
        <taxon>Bacteria</taxon>
        <taxon>Bacillati</taxon>
        <taxon>Bacillota</taxon>
        <taxon>Clostridia</taxon>
        <taxon>Lachnospirales</taxon>
        <taxon>Lachnospiraceae</taxon>
        <taxon>Sporofaciens</taxon>
    </lineage>
</organism>
<dbReference type="SUPFAM" id="SSF52540">
    <property type="entry name" value="P-loop containing nucleoside triphosphate hydrolases"/>
    <property type="match status" value="1"/>
</dbReference>
<dbReference type="GO" id="GO:0016301">
    <property type="term" value="F:kinase activity"/>
    <property type="evidence" value="ECO:0007669"/>
    <property type="project" value="UniProtKB-KW"/>
</dbReference>
<keyword evidence="1" id="KW-0418">Kinase</keyword>
<dbReference type="RefSeq" id="WP_159750410.1">
    <property type="nucleotide sequence ID" value="NZ_WUQX01000001.1"/>
</dbReference>
<gene>
    <name evidence="1" type="ORF">GN277_06815</name>
</gene>
<comment type="caution">
    <text evidence="1">The sequence shown here is derived from an EMBL/GenBank/DDBJ whole genome shotgun (WGS) entry which is preliminary data.</text>
</comment>
<evidence type="ECO:0000313" key="1">
    <source>
        <dbReference type="EMBL" id="MXP75100.1"/>
    </source>
</evidence>
<accession>A0A7X3SI58</accession>
<dbReference type="Proteomes" id="UP000460412">
    <property type="component" value="Unassembled WGS sequence"/>
</dbReference>
<keyword evidence="1" id="KW-0808">Transferase</keyword>
<dbReference type="Gene3D" id="3.40.50.300">
    <property type="entry name" value="P-loop containing nucleotide triphosphate hydrolases"/>
    <property type="match status" value="1"/>
</dbReference>
<keyword evidence="2" id="KW-1185">Reference proteome</keyword>
<dbReference type="AlphaFoldDB" id="A0A7X3SI58"/>
<evidence type="ECO:0000313" key="2">
    <source>
        <dbReference type="Proteomes" id="UP000460412"/>
    </source>
</evidence>
<protein>
    <submittedName>
        <fullName evidence="1">Cytidylate kinase-like family protein</fullName>
    </submittedName>
</protein>
<dbReference type="Pfam" id="PF13189">
    <property type="entry name" value="Cytidylate_kin2"/>
    <property type="match status" value="1"/>
</dbReference>
<dbReference type="InterPro" id="IPR027417">
    <property type="entry name" value="P-loop_NTPase"/>
</dbReference>
<name>A0A7X3SI58_9FIRM</name>
<sequence>MSKRVISINRLFGSNGRNIGKALSEELGIHCYDKDLIQIASKEQGLPYEELLKVDEKRASQWRYPLEEPAQMESQYRFYPMNDVLFQAQQDIIRFIAKREECIFIGRCAGQILGEDCLKVFIHAPFEYRVQVAAKRMEIPERDARTYVKKADKERRSFYEYFTDEKWMDMSTYDICIDSSRFIKEQIVKMLKVAYESMGA</sequence>
<dbReference type="EMBL" id="WUQX01000001">
    <property type="protein sequence ID" value="MXP75100.1"/>
    <property type="molecule type" value="Genomic_DNA"/>
</dbReference>
<reference evidence="1 2" key="1">
    <citation type="submission" date="2019-12" db="EMBL/GenBank/DDBJ databases">
        <title>Sporaefaciens musculi gen. nov., sp. nov., a novel bacterium isolated from the caecum of an obese mouse.</title>
        <authorList>
            <person name="Rasmussen T.S."/>
            <person name="Streidl T."/>
            <person name="Hitch T.C.A."/>
            <person name="Wortmann E."/>
            <person name="Deptula P."/>
            <person name="Hansen M."/>
            <person name="Nielsen D.S."/>
            <person name="Clavel T."/>
            <person name="Vogensen F.K."/>
        </authorList>
    </citation>
    <scope>NUCLEOTIDE SEQUENCE [LARGE SCALE GENOMIC DNA]</scope>
    <source>
        <strain evidence="1 2">WCA-9-b2</strain>
    </source>
</reference>